<dbReference type="AlphaFoldDB" id="A0A1A9VX20"/>
<feature type="region of interest" description="Disordered" evidence="1">
    <location>
        <begin position="1"/>
        <end position="23"/>
    </location>
</feature>
<keyword evidence="3" id="KW-1185">Reference proteome</keyword>
<organism evidence="2 3">
    <name type="scientific">Glossina austeni</name>
    <name type="common">Savannah tsetse fly</name>
    <dbReference type="NCBI Taxonomy" id="7395"/>
    <lineage>
        <taxon>Eukaryota</taxon>
        <taxon>Metazoa</taxon>
        <taxon>Ecdysozoa</taxon>
        <taxon>Arthropoda</taxon>
        <taxon>Hexapoda</taxon>
        <taxon>Insecta</taxon>
        <taxon>Pterygota</taxon>
        <taxon>Neoptera</taxon>
        <taxon>Endopterygota</taxon>
        <taxon>Diptera</taxon>
        <taxon>Brachycera</taxon>
        <taxon>Muscomorpha</taxon>
        <taxon>Hippoboscoidea</taxon>
        <taxon>Glossinidae</taxon>
        <taxon>Glossina</taxon>
    </lineage>
</organism>
<dbReference type="EnsemblMetazoa" id="GAUT050434-RA">
    <property type="protein sequence ID" value="GAUT050434-PA"/>
    <property type="gene ID" value="GAUT050434"/>
</dbReference>
<evidence type="ECO:0000313" key="3">
    <source>
        <dbReference type="Proteomes" id="UP000078200"/>
    </source>
</evidence>
<protein>
    <submittedName>
        <fullName evidence="2">Uncharacterized protein</fullName>
    </submittedName>
</protein>
<evidence type="ECO:0000256" key="1">
    <source>
        <dbReference type="SAM" id="MobiDB-lite"/>
    </source>
</evidence>
<name>A0A1A9VX20_GLOAU</name>
<evidence type="ECO:0000313" key="2">
    <source>
        <dbReference type="EnsemblMetazoa" id="GAUT050434-PA"/>
    </source>
</evidence>
<dbReference type="Proteomes" id="UP000078200">
    <property type="component" value="Unassembled WGS sequence"/>
</dbReference>
<dbReference type="VEuPathDB" id="VectorBase:GAUT050434"/>
<sequence length="109" mass="12534">MADIHISLSGRGKETRQPPQKAVQQRYSRNIVICGQLNFYHNGELVNSSRCNDEQGRKISNYFTSYFGCIFRRIFRRKTKLNHMLALQTLTSISGMEISDDDSRGCKSL</sequence>
<proteinExistence type="predicted"/>
<reference evidence="2" key="1">
    <citation type="submission" date="2020-05" db="UniProtKB">
        <authorList>
            <consortium name="EnsemblMetazoa"/>
        </authorList>
    </citation>
    <scope>IDENTIFICATION</scope>
    <source>
        <strain evidence="2">TTRI</strain>
    </source>
</reference>
<accession>A0A1A9VX20</accession>